<evidence type="ECO:0000313" key="4">
    <source>
        <dbReference type="Proteomes" id="UP000823749"/>
    </source>
</evidence>
<keyword evidence="2" id="KW-1133">Transmembrane helix</keyword>
<proteinExistence type="predicted"/>
<keyword evidence="4" id="KW-1185">Reference proteome</keyword>
<feature type="region of interest" description="Disordered" evidence="1">
    <location>
        <begin position="63"/>
        <end position="89"/>
    </location>
</feature>
<feature type="transmembrane region" description="Helical" evidence="2">
    <location>
        <begin position="296"/>
        <end position="315"/>
    </location>
</feature>
<evidence type="ECO:0000256" key="2">
    <source>
        <dbReference type="SAM" id="Phobius"/>
    </source>
</evidence>
<protein>
    <submittedName>
        <fullName evidence="3">Uncharacterized protein</fullName>
    </submittedName>
</protein>
<name>A0AAV6LK41_9ERIC</name>
<feature type="compositionally biased region" description="Polar residues" evidence="1">
    <location>
        <begin position="76"/>
        <end position="89"/>
    </location>
</feature>
<comment type="caution">
    <text evidence="3">The sequence shown here is derived from an EMBL/GenBank/DDBJ whole genome shotgun (WGS) entry which is preliminary data.</text>
</comment>
<dbReference type="Proteomes" id="UP000823749">
    <property type="component" value="Chromosome 1"/>
</dbReference>
<keyword evidence="2" id="KW-0812">Transmembrane</keyword>
<reference evidence="3" key="1">
    <citation type="submission" date="2020-08" db="EMBL/GenBank/DDBJ databases">
        <title>Plant Genome Project.</title>
        <authorList>
            <person name="Zhang R.-G."/>
        </authorList>
    </citation>
    <scope>NUCLEOTIDE SEQUENCE</scope>
    <source>
        <strain evidence="3">WSP0</strain>
        <tissue evidence="3">Leaf</tissue>
    </source>
</reference>
<sequence>MRSCIRRNLNKDNTYIIPIEDVKWIETRAPLATIHSTRIPAFISFMAKLHNFAYKRRDKPFEVKPPVSQPLKRKQSSPFPTPSANSCTGENSVQLVKDLQIPFVYPPWTLAKNEKLRNKGIDHFELLDELLHNSMATGAFAQPSSLGVATSDEERAMLGPPKSVGGGGGAIAWYYEALTINRQPTEKFIIGGTITALTEIQGIVGETQYWEAYGLMMGPDERSWRQSLHPCRLPWHNKDEDEAVTSDDDDLLDLEFLDLMEDEKEKMPQRTNVYVREDAGQGEERFQRIEAVGQRALWALVTALSFLVAALVPAIQPNHRYPNQHPEEYEVMEEDGDDVKEENGCPIAVNMAQRGGPKTLSVRKSPLRTGVEARSFVDCYWTKRS</sequence>
<accession>A0AAV6LK41</accession>
<organism evidence="3 4">
    <name type="scientific">Rhododendron griersonianum</name>
    <dbReference type="NCBI Taxonomy" id="479676"/>
    <lineage>
        <taxon>Eukaryota</taxon>
        <taxon>Viridiplantae</taxon>
        <taxon>Streptophyta</taxon>
        <taxon>Embryophyta</taxon>
        <taxon>Tracheophyta</taxon>
        <taxon>Spermatophyta</taxon>
        <taxon>Magnoliopsida</taxon>
        <taxon>eudicotyledons</taxon>
        <taxon>Gunneridae</taxon>
        <taxon>Pentapetalae</taxon>
        <taxon>asterids</taxon>
        <taxon>Ericales</taxon>
        <taxon>Ericaceae</taxon>
        <taxon>Ericoideae</taxon>
        <taxon>Rhodoreae</taxon>
        <taxon>Rhododendron</taxon>
    </lineage>
</organism>
<dbReference type="EMBL" id="JACTNZ010000001">
    <property type="protein sequence ID" value="KAG5565080.1"/>
    <property type="molecule type" value="Genomic_DNA"/>
</dbReference>
<evidence type="ECO:0000256" key="1">
    <source>
        <dbReference type="SAM" id="MobiDB-lite"/>
    </source>
</evidence>
<evidence type="ECO:0000313" key="3">
    <source>
        <dbReference type="EMBL" id="KAG5565080.1"/>
    </source>
</evidence>
<keyword evidence="2" id="KW-0472">Membrane</keyword>
<dbReference type="AlphaFoldDB" id="A0AAV6LK41"/>
<gene>
    <name evidence="3" type="ORF">RHGRI_001088</name>
</gene>